<sequence>MSKKDFHILHYISKEEILRKLNELGSKNLTKTGHGFSSFGAIPIIKSSQKSTIGFSAKSKEKPAIGLIDIVLSANRNYNKVVEPNIKRIEESYPDLKNFTQLKELMANLTQNDFYNFWGHKDEKKYKTLKNILKSIDQLKKENPLITDDFVLINEWGTKTDLINYKTDPIGSLPNIAIATFQHLRMVFGIDTIKPDQRVKEVLDYEFGLENLSDINTIKAVEQIAEIANLKVITVDQIFVQYGSSYYNQSANKLTIKQIAHNLLELGVDINVISKATLLTKKQIERIK</sequence>
<protein>
    <submittedName>
        <fullName evidence="1">Uncharacterized protein</fullName>
    </submittedName>
</protein>
<keyword evidence="2" id="KW-1185">Reference proteome</keyword>
<accession>A0ABS1KBX5</accession>
<gene>
    <name evidence="1" type="ORF">JI750_08790</name>
</gene>
<dbReference type="RefSeq" id="WP_202000453.1">
    <property type="nucleotide sequence ID" value="NZ_JAERSF010000002.1"/>
</dbReference>
<comment type="caution">
    <text evidence="1">The sequence shown here is derived from an EMBL/GenBank/DDBJ whole genome shotgun (WGS) entry which is preliminary data.</text>
</comment>
<dbReference type="EMBL" id="JAERSF010000002">
    <property type="protein sequence ID" value="MBL0736976.1"/>
    <property type="molecule type" value="Genomic_DNA"/>
</dbReference>
<evidence type="ECO:0000313" key="2">
    <source>
        <dbReference type="Proteomes" id="UP000603728"/>
    </source>
</evidence>
<reference evidence="1 2" key="1">
    <citation type="submission" date="2021-01" db="EMBL/GenBank/DDBJ databases">
        <title>Genome seq and assembly of Flavobacterium sp. GN10.</title>
        <authorList>
            <person name="Chhetri G."/>
        </authorList>
    </citation>
    <scope>NUCLEOTIDE SEQUENCE [LARGE SCALE GENOMIC DNA]</scope>
    <source>
        <strain evidence="1 2">GN10</strain>
    </source>
</reference>
<proteinExistence type="predicted"/>
<name>A0ABS1KBX5_9FLAO</name>
<dbReference type="Proteomes" id="UP000603728">
    <property type="component" value="Unassembled WGS sequence"/>
</dbReference>
<evidence type="ECO:0000313" key="1">
    <source>
        <dbReference type="EMBL" id="MBL0736976.1"/>
    </source>
</evidence>
<organism evidence="1 2">
    <name type="scientific">Flavobacterium tagetis</name>
    <dbReference type="NCBI Taxonomy" id="2801336"/>
    <lineage>
        <taxon>Bacteria</taxon>
        <taxon>Pseudomonadati</taxon>
        <taxon>Bacteroidota</taxon>
        <taxon>Flavobacteriia</taxon>
        <taxon>Flavobacteriales</taxon>
        <taxon>Flavobacteriaceae</taxon>
        <taxon>Flavobacterium</taxon>
    </lineage>
</organism>